<gene>
    <name evidence="3" type="ORF">GCM10010285_27280</name>
</gene>
<dbReference type="Proteomes" id="UP000597853">
    <property type="component" value="Unassembled WGS sequence"/>
</dbReference>
<dbReference type="InterPro" id="IPR007278">
    <property type="entry name" value="DUF397"/>
</dbReference>
<name>A0ABQ2T2F0_STREZ</name>
<accession>A0ABQ2T2F0</accession>
<evidence type="ECO:0000313" key="3">
    <source>
        <dbReference type="EMBL" id="GGS46193.1"/>
    </source>
</evidence>
<evidence type="ECO:0000313" key="4">
    <source>
        <dbReference type="Proteomes" id="UP000597853"/>
    </source>
</evidence>
<proteinExistence type="predicted"/>
<feature type="compositionally biased region" description="Basic and acidic residues" evidence="1">
    <location>
        <begin position="43"/>
        <end position="55"/>
    </location>
</feature>
<organism evidence="3 4">
    <name type="scientific">Streptomyces pseudogriseolus</name>
    <name type="common">Streptomyces gancidicus</name>
    <name type="synonym">Streptomyces rubiginosus</name>
    <dbReference type="NCBI Taxonomy" id="36817"/>
    <lineage>
        <taxon>Bacteria</taxon>
        <taxon>Bacillati</taxon>
        <taxon>Actinomycetota</taxon>
        <taxon>Actinomycetes</taxon>
        <taxon>Kitasatosporales</taxon>
        <taxon>Streptomycetaceae</taxon>
        <taxon>Streptomyces</taxon>
        <taxon>Streptomyces pseudogriseolus group</taxon>
    </lineage>
</organism>
<evidence type="ECO:0000256" key="1">
    <source>
        <dbReference type="SAM" id="MobiDB-lite"/>
    </source>
</evidence>
<evidence type="ECO:0000259" key="2">
    <source>
        <dbReference type="Pfam" id="PF04149"/>
    </source>
</evidence>
<feature type="domain" description="DUF397" evidence="2">
    <location>
        <begin position="3"/>
        <end position="23"/>
    </location>
</feature>
<sequence>MENWRKSSYSGPGDGNECVEIATSLAYGRPRLQGPGPGHPRLRQRDLRRFRRGAEEDGKRFVMPRVTTWRESSYSGPDDGNDCVEVATSADHTAVRDSKASSQGVLVFHEGVFAEFVDALKGAEGRPCPRSPETGTSAH</sequence>
<comment type="caution">
    <text evidence="3">The sequence shown here is derived from an EMBL/GenBank/DDBJ whole genome shotgun (WGS) entry which is preliminary data.</text>
</comment>
<dbReference type="Pfam" id="PF04149">
    <property type="entry name" value="DUF397"/>
    <property type="match status" value="2"/>
</dbReference>
<protein>
    <recommendedName>
        <fullName evidence="2">DUF397 domain-containing protein</fullName>
    </recommendedName>
</protein>
<keyword evidence="4" id="KW-1185">Reference proteome</keyword>
<feature type="region of interest" description="Disordered" evidence="1">
    <location>
        <begin position="27"/>
        <end position="55"/>
    </location>
</feature>
<dbReference type="EMBL" id="BMTX01000006">
    <property type="protein sequence ID" value="GGS46193.1"/>
    <property type="molecule type" value="Genomic_DNA"/>
</dbReference>
<feature type="domain" description="DUF397" evidence="2">
    <location>
        <begin position="68"/>
        <end position="121"/>
    </location>
</feature>
<reference evidence="4" key="1">
    <citation type="journal article" date="2019" name="Int. J. Syst. Evol. Microbiol.">
        <title>The Global Catalogue of Microorganisms (GCM) 10K type strain sequencing project: providing services to taxonomists for standard genome sequencing and annotation.</title>
        <authorList>
            <consortium name="The Broad Institute Genomics Platform"/>
            <consortium name="The Broad Institute Genome Sequencing Center for Infectious Disease"/>
            <person name="Wu L."/>
            <person name="Ma J."/>
        </authorList>
    </citation>
    <scope>NUCLEOTIDE SEQUENCE [LARGE SCALE GENOMIC DNA]</scope>
    <source>
        <strain evidence="4">JCM 4416</strain>
    </source>
</reference>